<evidence type="ECO:0000256" key="1">
    <source>
        <dbReference type="ARBA" id="ARBA00001968"/>
    </source>
</evidence>
<comment type="cofactor">
    <cofactor evidence="1 6">
        <name>a divalent metal cation</name>
        <dbReference type="ChEBI" id="CHEBI:60240"/>
    </cofactor>
</comment>
<dbReference type="Pfam" id="PF02545">
    <property type="entry name" value="Maf"/>
    <property type="match status" value="1"/>
</dbReference>
<evidence type="ECO:0000313" key="7">
    <source>
        <dbReference type="EMBL" id="KUK23052.1"/>
    </source>
</evidence>
<dbReference type="CDD" id="cd00555">
    <property type="entry name" value="Maf"/>
    <property type="match status" value="1"/>
</dbReference>
<evidence type="ECO:0000256" key="6">
    <source>
        <dbReference type="HAMAP-Rule" id="MF_00528"/>
    </source>
</evidence>
<dbReference type="HAMAP" id="MF_00528">
    <property type="entry name" value="Maf"/>
    <property type="match status" value="1"/>
</dbReference>
<keyword evidence="5 6" id="KW-0546">Nucleotide metabolism</keyword>
<accession>A0A101EQJ4</accession>
<sequence>MELLGIEFEVEKPDVEEEFLESPEETVRELSLRKAEWVFKKRKEEEILVIGSDTVVVLDGNILGKPESLEEAKGMLKKLSGEWHVVYTGVAFVSSETKDVIVSSTKVRFRELPESVIDYYVEKYRPLDKAGAYGIQDFAAVFVEKIEGDFFTVVGFPLGMVWQYLYEKGWWKFASKREDDKGGARVAFG</sequence>
<dbReference type="PANTHER" id="PTHR43213">
    <property type="entry name" value="BIFUNCTIONAL DTTP/UTP PYROPHOSPHATASE/METHYLTRANSFERASE PROTEIN-RELATED"/>
    <property type="match status" value="1"/>
</dbReference>
<feature type="active site" description="Proton acceptor" evidence="6">
    <location>
        <position position="53"/>
    </location>
</feature>
<comment type="caution">
    <text evidence="7">The sequence shown here is derived from an EMBL/GenBank/DDBJ whole genome shotgun (WGS) entry which is preliminary data.</text>
</comment>
<dbReference type="Proteomes" id="UP000058636">
    <property type="component" value="Unassembled WGS sequence"/>
</dbReference>
<evidence type="ECO:0000256" key="5">
    <source>
        <dbReference type="ARBA" id="ARBA00023080"/>
    </source>
</evidence>
<comment type="catalytic activity">
    <reaction evidence="6">
        <text>a ribonucleoside 5'-triphosphate + H2O = a ribonucleoside 5'-phosphate + diphosphate + H(+)</text>
        <dbReference type="Rhea" id="RHEA:23996"/>
        <dbReference type="ChEBI" id="CHEBI:15377"/>
        <dbReference type="ChEBI" id="CHEBI:15378"/>
        <dbReference type="ChEBI" id="CHEBI:33019"/>
        <dbReference type="ChEBI" id="CHEBI:58043"/>
        <dbReference type="ChEBI" id="CHEBI:61557"/>
        <dbReference type="EC" id="3.6.1.9"/>
    </reaction>
</comment>
<keyword evidence="4 6" id="KW-0378">Hydrolase</keyword>
<dbReference type="FunFam" id="3.90.950.10:FF:000005">
    <property type="entry name" value="7-methyl-GTP pyrophosphatase"/>
    <property type="match status" value="1"/>
</dbReference>
<comment type="similarity">
    <text evidence="6">Belongs to the Maf family.</text>
</comment>
<evidence type="ECO:0000256" key="4">
    <source>
        <dbReference type="ARBA" id="ARBA00022801"/>
    </source>
</evidence>
<evidence type="ECO:0000256" key="2">
    <source>
        <dbReference type="ARBA" id="ARBA00004496"/>
    </source>
</evidence>
<comment type="caution">
    <text evidence="6">Lacks conserved residue(s) required for the propagation of feature annotation.</text>
</comment>
<comment type="subcellular location">
    <subcellularLocation>
        <location evidence="2 6">Cytoplasm</location>
    </subcellularLocation>
</comment>
<protein>
    <recommendedName>
        <fullName evidence="6">Nucleoside triphosphate pyrophosphatase</fullName>
        <ecNumber evidence="6">3.6.1.9</ecNumber>
    </recommendedName>
    <alternativeName>
        <fullName evidence="6">Nucleotide pyrophosphatase</fullName>
        <shortName evidence="6">Nucleotide PPase</shortName>
    </alternativeName>
</protein>
<dbReference type="InterPro" id="IPR029001">
    <property type="entry name" value="ITPase-like_fam"/>
</dbReference>
<dbReference type="GO" id="GO:0009117">
    <property type="term" value="P:nucleotide metabolic process"/>
    <property type="evidence" value="ECO:0007669"/>
    <property type="project" value="UniProtKB-KW"/>
</dbReference>
<reference evidence="7 8" key="1">
    <citation type="journal article" date="2015" name="MBio">
        <title>Genome-Resolved Metagenomic Analysis Reveals Roles for Candidate Phyla and Other Microbial Community Members in Biogeochemical Transformations in Oil Reservoirs.</title>
        <authorList>
            <person name="Hu P."/>
            <person name="Tom L."/>
            <person name="Singh A."/>
            <person name="Thomas B.C."/>
            <person name="Baker B.J."/>
            <person name="Piceno Y.M."/>
            <person name="Andersen G.L."/>
            <person name="Banfield J.F."/>
        </authorList>
    </citation>
    <scope>NUCLEOTIDE SEQUENCE [LARGE SCALE GENOMIC DNA]</scope>
    <source>
        <strain evidence="7">46_26</strain>
    </source>
</reference>
<dbReference type="SUPFAM" id="SSF52972">
    <property type="entry name" value="ITPase-like"/>
    <property type="match status" value="1"/>
</dbReference>
<gene>
    <name evidence="7" type="ORF">XD57_0857</name>
</gene>
<dbReference type="NCBIfam" id="NF010943">
    <property type="entry name" value="PRK14363.1"/>
    <property type="match status" value="1"/>
</dbReference>
<dbReference type="EMBL" id="LGFG01000058">
    <property type="protein sequence ID" value="KUK23052.1"/>
    <property type="molecule type" value="Genomic_DNA"/>
</dbReference>
<evidence type="ECO:0000313" key="8">
    <source>
        <dbReference type="Proteomes" id="UP000058636"/>
    </source>
</evidence>
<comment type="catalytic activity">
    <reaction evidence="6">
        <text>a 2'-deoxyribonucleoside 5'-triphosphate + H2O = a 2'-deoxyribonucleoside 5'-phosphate + diphosphate + H(+)</text>
        <dbReference type="Rhea" id="RHEA:44644"/>
        <dbReference type="ChEBI" id="CHEBI:15377"/>
        <dbReference type="ChEBI" id="CHEBI:15378"/>
        <dbReference type="ChEBI" id="CHEBI:33019"/>
        <dbReference type="ChEBI" id="CHEBI:61560"/>
        <dbReference type="ChEBI" id="CHEBI:65317"/>
        <dbReference type="EC" id="3.6.1.9"/>
    </reaction>
</comment>
<dbReference type="NCBIfam" id="TIGR00172">
    <property type="entry name" value="maf"/>
    <property type="match status" value="1"/>
</dbReference>
<dbReference type="PIRSF" id="PIRSF006305">
    <property type="entry name" value="Maf"/>
    <property type="match status" value="1"/>
</dbReference>
<name>A0A101EQJ4_9THEM</name>
<dbReference type="EC" id="3.6.1.9" evidence="6"/>
<organism evidence="7 8">
    <name type="scientific">Thermotoga petrophila</name>
    <dbReference type="NCBI Taxonomy" id="93929"/>
    <lineage>
        <taxon>Bacteria</taxon>
        <taxon>Thermotogati</taxon>
        <taxon>Thermotogota</taxon>
        <taxon>Thermotogae</taxon>
        <taxon>Thermotogales</taxon>
        <taxon>Thermotogaceae</taxon>
        <taxon>Thermotoga</taxon>
    </lineage>
</organism>
<dbReference type="GO" id="GO:0047429">
    <property type="term" value="F:nucleoside triphosphate diphosphatase activity"/>
    <property type="evidence" value="ECO:0007669"/>
    <property type="project" value="UniProtKB-EC"/>
</dbReference>
<dbReference type="InterPro" id="IPR003697">
    <property type="entry name" value="Maf-like"/>
</dbReference>
<comment type="function">
    <text evidence="6">Nucleoside triphosphate pyrophosphatase. May have a dual role in cell division arrest and in preventing the incorporation of modified nucleotides into cellular nucleic acids.</text>
</comment>
<dbReference type="PANTHER" id="PTHR43213:SF5">
    <property type="entry name" value="BIFUNCTIONAL DTTP_UTP PYROPHOSPHATASE_METHYLTRANSFERASE PROTEIN-RELATED"/>
    <property type="match status" value="1"/>
</dbReference>
<evidence type="ECO:0000256" key="3">
    <source>
        <dbReference type="ARBA" id="ARBA00022490"/>
    </source>
</evidence>
<dbReference type="PATRIC" id="fig|93930.3.peg.1710"/>
<dbReference type="Gene3D" id="3.90.950.10">
    <property type="match status" value="1"/>
</dbReference>
<keyword evidence="3 6" id="KW-0963">Cytoplasm</keyword>
<proteinExistence type="inferred from homology"/>
<dbReference type="GO" id="GO:0005737">
    <property type="term" value="C:cytoplasm"/>
    <property type="evidence" value="ECO:0007669"/>
    <property type="project" value="UniProtKB-SubCell"/>
</dbReference>
<dbReference type="AlphaFoldDB" id="A0A101EQJ4"/>